<feature type="signal peptide" evidence="2">
    <location>
        <begin position="1"/>
        <end position="16"/>
    </location>
</feature>
<feature type="chain" id="PRO_5040244245" evidence="2">
    <location>
        <begin position="17"/>
        <end position="283"/>
    </location>
</feature>
<evidence type="ECO:0000313" key="4">
    <source>
        <dbReference type="Proteomes" id="UP000886523"/>
    </source>
</evidence>
<evidence type="ECO:0000256" key="1">
    <source>
        <dbReference type="SAM" id="MobiDB-lite"/>
    </source>
</evidence>
<keyword evidence="2" id="KW-0732">Signal</keyword>
<dbReference type="OrthoDB" id="2688393at2759"/>
<evidence type="ECO:0000313" key="3">
    <source>
        <dbReference type="EMBL" id="KAF9511421.1"/>
    </source>
</evidence>
<accession>A0A9P6AT59</accession>
<sequence>MAIFSSVLLPFLGCLSCNIFLASWLGMVHHHCKVHEEHMMTNMSGIDLPNYRNHPGPSGSSNVDKSDPFGAPGTDLSLDNLQNYKHPWSFGNSGTADELVPPSEHNTSLPPDEFSAADETEGVTWIEETILGAAQWYGKGIGDWERLLSQEDPLFPFKPWADEEEFEVIAWLLTEGLSQAAIDHFLKLSYIQKHPFSFRSAKEMNSHIEGHMPHAPLWKSAGVVLPEAPNEPCHFFAMILWRDLWWEHQESLPIGTTILAIQIASDKTHFRLVSNIGHYLVPK</sequence>
<protein>
    <submittedName>
        <fullName evidence="3">Uncharacterized protein</fullName>
    </submittedName>
</protein>
<dbReference type="EMBL" id="MU129000">
    <property type="protein sequence ID" value="KAF9511421.1"/>
    <property type="molecule type" value="Genomic_DNA"/>
</dbReference>
<reference evidence="3" key="1">
    <citation type="journal article" date="2020" name="Nat. Commun.">
        <title>Large-scale genome sequencing of mycorrhizal fungi provides insights into the early evolution of symbiotic traits.</title>
        <authorList>
            <person name="Miyauchi S."/>
            <person name="Kiss E."/>
            <person name="Kuo A."/>
            <person name="Drula E."/>
            <person name="Kohler A."/>
            <person name="Sanchez-Garcia M."/>
            <person name="Morin E."/>
            <person name="Andreopoulos B."/>
            <person name="Barry K.W."/>
            <person name="Bonito G."/>
            <person name="Buee M."/>
            <person name="Carver A."/>
            <person name="Chen C."/>
            <person name="Cichocki N."/>
            <person name="Clum A."/>
            <person name="Culley D."/>
            <person name="Crous P.W."/>
            <person name="Fauchery L."/>
            <person name="Girlanda M."/>
            <person name="Hayes R.D."/>
            <person name="Keri Z."/>
            <person name="LaButti K."/>
            <person name="Lipzen A."/>
            <person name="Lombard V."/>
            <person name="Magnuson J."/>
            <person name="Maillard F."/>
            <person name="Murat C."/>
            <person name="Nolan M."/>
            <person name="Ohm R.A."/>
            <person name="Pangilinan J."/>
            <person name="Pereira M.F."/>
            <person name="Perotto S."/>
            <person name="Peter M."/>
            <person name="Pfister S."/>
            <person name="Riley R."/>
            <person name="Sitrit Y."/>
            <person name="Stielow J.B."/>
            <person name="Szollosi G."/>
            <person name="Zifcakova L."/>
            <person name="Stursova M."/>
            <person name="Spatafora J.W."/>
            <person name="Tedersoo L."/>
            <person name="Vaario L.M."/>
            <person name="Yamada A."/>
            <person name="Yan M."/>
            <person name="Wang P."/>
            <person name="Xu J."/>
            <person name="Bruns T."/>
            <person name="Baldrian P."/>
            <person name="Vilgalys R."/>
            <person name="Dunand C."/>
            <person name="Henrissat B."/>
            <person name="Grigoriev I.V."/>
            <person name="Hibbett D."/>
            <person name="Nagy L.G."/>
            <person name="Martin F.M."/>
        </authorList>
    </citation>
    <scope>NUCLEOTIDE SEQUENCE</scope>
    <source>
        <strain evidence="3">UP504</strain>
    </source>
</reference>
<organism evidence="3 4">
    <name type="scientific">Hydnum rufescens UP504</name>
    <dbReference type="NCBI Taxonomy" id="1448309"/>
    <lineage>
        <taxon>Eukaryota</taxon>
        <taxon>Fungi</taxon>
        <taxon>Dikarya</taxon>
        <taxon>Basidiomycota</taxon>
        <taxon>Agaricomycotina</taxon>
        <taxon>Agaricomycetes</taxon>
        <taxon>Cantharellales</taxon>
        <taxon>Hydnaceae</taxon>
        <taxon>Hydnum</taxon>
    </lineage>
</organism>
<proteinExistence type="predicted"/>
<name>A0A9P6AT59_9AGAM</name>
<feature type="region of interest" description="Disordered" evidence="1">
    <location>
        <begin position="95"/>
        <end position="117"/>
    </location>
</feature>
<keyword evidence="4" id="KW-1185">Reference proteome</keyword>
<comment type="caution">
    <text evidence="3">The sequence shown here is derived from an EMBL/GenBank/DDBJ whole genome shotgun (WGS) entry which is preliminary data.</text>
</comment>
<gene>
    <name evidence="3" type="ORF">BS47DRAFT_1363801</name>
</gene>
<feature type="region of interest" description="Disordered" evidence="1">
    <location>
        <begin position="49"/>
        <end position="72"/>
    </location>
</feature>
<dbReference type="AlphaFoldDB" id="A0A9P6AT59"/>
<evidence type="ECO:0000256" key="2">
    <source>
        <dbReference type="SAM" id="SignalP"/>
    </source>
</evidence>
<dbReference type="Proteomes" id="UP000886523">
    <property type="component" value="Unassembled WGS sequence"/>
</dbReference>